<evidence type="ECO:0000259" key="3">
    <source>
        <dbReference type="Pfam" id="PF00534"/>
    </source>
</evidence>
<organism evidence="4 5">
    <name type="scientific">Isoptericola chiayiensis</name>
    <dbReference type="NCBI Taxonomy" id="579446"/>
    <lineage>
        <taxon>Bacteria</taxon>
        <taxon>Bacillati</taxon>
        <taxon>Actinomycetota</taxon>
        <taxon>Actinomycetes</taxon>
        <taxon>Micrococcales</taxon>
        <taxon>Promicromonosporaceae</taxon>
        <taxon>Isoptericola</taxon>
    </lineage>
</organism>
<evidence type="ECO:0000256" key="2">
    <source>
        <dbReference type="ARBA" id="ARBA00022679"/>
    </source>
</evidence>
<proteinExistence type="predicted"/>
<keyword evidence="2" id="KW-0808">Transferase</keyword>
<dbReference type="Proteomes" id="UP001500956">
    <property type="component" value="Unassembled WGS sequence"/>
</dbReference>
<protein>
    <recommendedName>
        <fullName evidence="3">Glycosyl transferase family 1 domain-containing protein</fullName>
    </recommendedName>
</protein>
<dbReference type="InterPro" id="IPR001296">
    <property type="entry name" value="Glyco_trans_1"/>
</dbReference>
<comment type="caution">
    <text evidence="4">The sequence shown here is derived from an EMBL/GenBank/DDBJ whole genome shotgun (WGS) entry which is preliminary data.</text>
</comment>
<dbReference type="RefSeq" id="WP_172148627.1">
    <property type="nucleotide sequence ID" value="NZ_BAABID010000004.1"/>
</dbReference>
<accession>A0ABP8Y3L4</accession>
<dbReference type="SUPFAM" id="SSF53756">
    <property type="entry name" value="UDP-Glycosyltransferase/glycogen phosphorylase"/>
    <property type="match status" value="1"/>
</dbReference>
<evidence type="ECO:0000313" key="4">
    <source>
        <dbReference type="EMBL" id="GAA4720008.1"/>
    </source>
</evidence>
<dbReference type="Gene3D" id="3.40.50.2000">
    <property type="entry name" value="Glycogen Phosphorylase B"/>
    <property type="match status" value="2"/>
</dbReference>
<name>A0ABP8Y3L4_9MICO</name>
<feature type="domain" description="Glycosyl transferase family 1" evidence="3">
    <location>
        <begin position="186"/>
        <end position="345"/>
    </location>
</feature>
<evidence type="ECO:0000256" key="1">
    <source>
        <dbReference type="ARBA" id="ARBA00022676"/>
    </source>
</evidence>
<dbReference type="PANTHER" id="PTHR12526">
    <property type="entry name" value="GLYCOSYLTRANSFERASE"/>
    <property type="match status" value="1"/>
</dbReference>
<reference evidence="5" key="1">
    <citation type="journal article" date="2019" name="Int. J. Syst. Evol. Microbiol.">
        <title>The Global Catalogue of Microorganisms (GCM) 10K type strain sequencing project: providing services to taxonomists for standard genome sequencing and annotation.</title>
        <authorList>
            <consortium name="The Broad Institute Genomics Platform"/>
            <consortium name="The Broad Institute Genome Sequencing Center for Infectious Disease"/>
            <person name="Wu L."/>
            <person name="Ma J."/>
        </authorList>
    </citation>
    <scope>NUCLEOTIDE SEQUENCE [LARGE SCALE GENOMIC DNA]</scope>
    <source>
        <strain evidence="5">JCM 18063</strain>
    </source>
</reference>
<dbReference type="Pfam" id="PF00534">
    <property type="entry name" value="Glycos_transf_1"/>
    <property type="match status" value="1"/>
</dbReference>
<keyword evidence="5" id="KW-1185">Reference proteome</keyword>
<dbReference type="PANTHER" id="PTHR12526:SF510">
    <property type="entry name" value="D-INOSITOL 3-PHOSPHATE GLYCOSYLTRANSFERASE"/>
    <property type="match status" value="1"/>
</dbReference>
<dbReference type="CDD" id="cd03801">
    <property type="entry name" value="GT4_PimA-like"/>
    <property type="match status" value="1"/>
</dbReference>
<keyword evidence="1" id="KW-0328">Glycosyltransferase</keyword>
<evidence type="ECO:0000313" key="5">
    <source>
        <dbReference type="Proteomes" id="UP001500956"/>
    </source>
</evidence>
<sequence>MIVVQICPEIGPGTGVGGVAAELESAWDRAGVETKRFTLEDSWGGWIPAPSTSIGGRLALLARVVWFSTVGTVLARRYCRSIPGSVSICHNDALAGDAYVNHGLVQVAMRGRGHARWRLARNPMHLFVLGRDAIRYRFGVHRVVVNLSPTEDDLLHDLHPGLRTTTAVIGNGVDLDRFRPPTPEQRKAARDRYGFGPGQRVVLFVGNEHDRKGLPALLDAIPQTGAHLLVVGGDAQMVSVARRHAETSGITDRCVFTGPESDVVTAFHASDALCLPSAYESFGLVYLEALAAGLPVVATPVGVVPEVVIPSTGRMVSPAPESVARGLTEVLELDPTEVREATRRMAERWSWNTVATRYLEVLSASSRDGRREGAA</sequence>
<gene>
    <name evidence="4" type="ORF">GCM10023216_05930</name>
</gene>
<dbReference type="EMBL" id="BAABID010000004">
    <property type="protein sequence ID" value="GAA4720008.1"/>
    <property type="molecule type" value="Genomic_DNA"/>
</dbReference>